<evidence type="ECO:0000313" key="1">
    <source>
        <dbReference type="EMBL" id="CDY34017.1"/>
    </source>
</evidence>
<gene>
    <name evidence="1" type="primary">BnaC03g27980D</name>
    <name evidence="1" type="ORF">GSBRNA2T00055881001</name>
</gene>
<accession>A0A078H8Y4</accession>
<reference evidence="1 2" key="1">
    <citation type="journal article" date="2014" name="Science">
        <title>Plant genetics. Early allopolyploid evolution in the post-Neolithic Brassica napus oilseed genome.</title>
        <authorList>
            <person name="Chalhoub B."/>
            <person name="Denoeud F."/>
            <person name="Liu S."/>
            <person name="Parkin I.A."/>
            <person name="Tang H."/>
            <person name="Wang X."/>
            <person name="Chiquet J."/>
            <person name="Belcram H."/>
            <person name="Tong C."/>
            <person name="Samans B."/>
            <person name="Correa M."/>
            <person name="Da Silva C."/>
            <person name="Just J."/>
            <person name="Falentin C."/>
            <person name="Koh C.S."/>
            <person name="Le Clainche I."/>
            <person name="Bernard M."/>
            <person name="Bento P."/>
            <person name="Noel B."/>
            <person name="Labadie K."/>
            <person name="Alberti A."/>
            <person name="Charles M."/>
            <person name="Arnaud D."/>
            <person name="Guo H."/>
            <person name="Daviaud C."/>
            <person name="Alamery S."/>
            <person name="Jabbari K."/>
            <person name="Zhao M."/>
            <person name="Edger P.P."/>
            <person name="Chelaifa H."/>
            <person name="Tack D."/>
            <person name="Lassalle G."/>
            <person name="Mestiri I."/>
            <person name="Schnel N."/>
            <person name="Le Paslier M.C."/>
            <person name="Fan G."/>
            <person name="Renault V."/>
            <person name="Bayer P.E."/>
            <person name="Golicz A.A."/>
            <person name="Manoli S."/>
            <person name="Lee T.H."/>
            <person name="Thi V.H."/>
            <person name="Chalabi S."/>
            <person name="Hu Q."/>
            <person name="Fan C."/>
            <person name="Tollenaere R."/>
            <person name="Lu Y."/>
            <person name="Battail C."/>
            <person name="Shen J."/>
            <person name="Sidebottom C.H."/>
            <person name="Wang X."/>
            <person name="Canaguier A."/>
            <person name="Chauveau A."/>
            <person name="Berard A."/>
            <person name="Deniot G."/>
            <person name="Guan M."/>
            <person name="Liu Z."/>
            <person name="Sun F."/>
            <person name="Lim Y.P."/>
            <person name="Lyons E."/>
            <person name="Town C.D."/>
            <person name="Bancroft I."/>
            <person name="Wang X."/>
            <person name="Meng J."/>
            <person name="Ma J."/>
            <person name="Pires J.C."/>
            <person name="King G.J."/>
            <person name="Brunel D."/>
            <person name="Delourme R."/>
            <person name="Renard M."/>
            <person name="Aury J.M."/>
            <person name="Adams K.L."/>
            <person name="Batley J."/>
            <person name="Snowdon R.J."/>
            <person name="Tost J."/>
            <person name="Edwards D."/>
            <person name="Zhou Y."/>
            <person name="Hua W."/>
            <person name="Sharpe A.G."/>
            <person name="Paterson A.H."/>
            <person name="Guan C."/>
            <person name="Wincker P."/>
        </authorList>
    </citation>
    <scope>NUCLEOTIDE SEQUENCE [LARGE SCALE GENOMIC DNA]</scope>
    <source>
        <strain evidence="2">cv. Darmor-bzh</strain>
    </source>
</reference>
<protein>
    <submittedName>
        <fullName evidence="1">BnaC03g27980D protein</fullName>
    </submittedName>
</protein>
<name>A0A078H8Y4_BRANA</name>
<dbReference type="Gramene" id="CDY34017">
    <property type="protein sequence ID" value="CDY34017"/>
    <property type="gene ID" value="GSBRNA2T00055881001"/>
</dbReference>
<evidence type="ECO:0000313" key="2">
    <source>
        <dbReference type="Proteomes" id="UP000028999"/>
    </source>
</evidence>
<keyword evidence="2" id="KW-1185">Reference proteome</keyword>
<proteinExistence type="predicted"/>
<organism evidence="1 2">
    <name type="scientific">Brassica napus</name>
    <name type="common">Rape</name>
    <dbReference type="NCBI Taxonomy" id="3708"/>
    <lineage>
        <taxon>Eukaryota</taxon>
        <taxon>Viridiplantae</taxon>
        <taxon>Streptophyta</taxon>
        <taxon>Embryophyta</taxon>
        <taxon>Tracheophyta</taxon>
        <taxon>Spermatophyta</taxon>
        <taxon>Magnoliopsida</taxon>
        <taxon>eudicotyledons</taxon>
        <taxon>Gunneridae</taxon>
        <taxon>Pentapetalae</taxon>
        <taxon>rosids</taxon>
        <taxon>malvids</taxon>
        <taxon>Brassicales</taxon>
        <taxon>Brassicaceae</taxon>
        <taxon>Brassiceae</taxon>
        <taxon>Brassica</taxon>
    </lineage>
</organism>
<sequence>MAPKFECINRSRNRRAPSYRCWPY</sequence>
<dbReference type="PaxDb" id="3708-A0A078H8Y4"/>
<dbReference type="AlphaFoldDB" id="A0A078H8Y4"/>
<dbReference type="EMBL" id="LK032326">
    <property type="protein sequence ID" value="CDY34017.1"/>
    <property type="molecule type" value="Genomic_DNA"/>
</dbReference>
<dbReference type="Proteomes" id="UP000028999">
    <property type="component" value="Unassembled WGS sequence"/>
</dbReference>